<evidence type="ECO:0000256" key="1">
    <source>
        <dbReference type="SAM" id="Phobius"/>
    </source>
</evidence>
<name>A0ABX7SIA8_9CAUL</name>
<keyword evidence="1" id="KW-0812">Transmembrane</keyword>
<keyword evidence="1" id="KW-1133">Transmembrane helix</keyword>
<feature type="transmembrane region" description="Helical" evidence="1">
    <location>
        <begin position="152"/>
        <end position="168"/>
    </location>
</feature>
<evidence type="ECO:0000313" key="2">
    <source>
        <dbReference type="EMBL" id="QTC86620.1"/>
    </source>
</evidence>
<gene>
    <name evidence="2" type="ORF">IFE19_10700</name>
</gene>
<sequence length="251" mass="26798">MARVRTGAVLNGGFYVGMALTGLAVVLLGFSRTYLAPMAQGDFQAAGVVHLHGALAFGWVLLFVLQPGLIRAERYGVHMRTGLLGLGLATATAITAVPVALLAVARDLASGFGAGAVSSLPGVLTSMAIFLGLVLAGAWAAFRGRGAVHKRLMLLATIVVLWPAWFRLRHWLPGVPDPQFWLGVVAADSLMFAAMIRDRLVEGRVHPVWLWVGVPIFVEQTLEAVFYDAPLWRSVATFLYEALSGQAVPLA</sequence>
<feature type="transmembrane region" description="Helical" evidence="1">
    <location>
        <begin position="51"/>
        <end position="70"/>
    </location>
</feature>
<keyword evidence="3" id="KW-1185">Reference proteome</keyword>
<dbReference type="RefSeq" id="WP_207822151.1">
    <property type="nucleotide sequence ID" value="NZ_CP062006.1"/>
</dbReference>
<organism evidence="2 3">
    <name type="scientific">Brevundimonas pondensis</name>
    <dbReference type="NCBI Taxonomy" id="2774189"/>
    <lineage>
        <taxon>Bacteria</taxon>
        <taxon>Pseudomonadati</taxon>
        <taxon>Pseudomonadota</taxon>
        <taxon>Alphaproteobacteria</taxon>
        <taxon>Caulobacterales</taxon>
        <taxon>Caulobacteraceae</taxon>
        <taxon>Brevundimonas</taxon>
    </lineage>
</organism>
<feature type="transmembrane region" description="Helical" evidence="1">
    <location>
        <begin position="12"/>
        <end position="31"/>
    </location>
</feature>
<evidence type="ECO:0000313" key="3">
    <source>
        <dbReference type="Proteomes" id="UP000663942"/>
    </source>
</evidence>
<dbReference type="Proteomes" id="UP000663942">
    <property type="component" value="Chromosome"/>
</dbReference>
<feature type="transmembrane region" description="Helical" evidence="1">
    <location>
        <begin position="82"/>
        <end position="105"/>
    </location>
</feature>
<protein>
    <submittedName>
        <fullName evidence="2">Uncharacterized protein</fullName>
    </submittedName>
</protein>
<accession>A0ABX7SIA8</accession>
<proteinExistence type="predicted"/>
<dbReference type="EMBL" id="CP062006">
    <property type="protein sequence ID" value="QTC86620.1"/>
    <property type="molecule type" value="Genomic_DNA"/>
</dbReference>
<feature type="transmembrane region" description="Helical" evidence="1">
    <location>
        <begin position="117"/>
        <end position="140"/>
    </location>
</feature>
<keyword evidence="1" id="KW-0472">Membrane</keyword>
<reference evidence="2 3" key="1">
    <citation type="submission" date="2020-09" db="EMBL/GenBank/DDBJ databases">
        <title>Brevundimonas sp. LVF1 isolated from an oligotrophic pond in Goettingen, Germany.</title>
        <authorList>
            <person name="Friedrich I."/>
            <person name="Klassen A."/>
            <person name="Neubauer H."/>
            <person name="Schneider D."/>
            <person name="Hertel R."/>
            <person name="Daniel R."/>
        </authorList>
    </citation>
    <scope>NUCLEOTIDE SEQUENCE [LARGE SCALE GENOMIC DNA]</scope>
    <source>
        <strain evidence="2 3">LVF1</strain>
    </source>
</reference>